<dbReference type="Proteomes" id="UP000437131">
    <property type="component" value="Unassembled WGS sequence"/>
</dbReference>
<organism evidence="1 2">
    <name type="scientific">Cyanobacterium aponinum 0216</name>
    <dbReference type="NCBI Taxonomy" id="2676140"/>
    <lineage>
        <taxon>Bacteria</taxon>
        <taxon>Bacillati</taxon>
        <taxon>Cyanobacteriota</taxon>
        <taxon>Cyanophyceae</taxon>
        <taxon>Oscillatoriophycideae</taxon>
        <taxon>Chroococcales</taxon>
        <taxon>Geminocystaceae</taxon>
        <taxon>Cyanobacterium</taxon>
    </lineage>
</organism>
<sequence>MSKLRGNNVMNNSVKLRSYYSSNIEAIALLYNSAEENQDELFWEEIKEPFRSILEECYCISEEGKYNQLEQITNSIKYNRISYIKLGVQLYQVKYYRLYKNKYKSFKDYCEQGVYYPVWRANQVIASAGVAIKLIKAGFNIIPQNETQARLLIKLKEEELLAKWQEVLDTYAPHKITANRIEAIVFGINKRTKGTLRLPVKVIQEIENKALESGMSTGELITKIIQGELTINSDGTMEKMIKEKDEIVENPSPESIKRWEKDLNQLAFQERNRLDDFTEELAEELKNTVLDLKQVIKKCFMKSFLSPCMIEN</sequence>
<evidence type="ECO:0000313" key="2">
    <source>
        <dbReference type="Proteomes" id="UP000437131"/>
    </source>
</evidence>
<accession>A0A844GUN5</accession>
<comment type="caution">
    <text evidence="1">The sequence shown here is derived from an EMBL/GenBank/DDBJ whole genome shotgun (WGS) entry which is preliminary data.</text>
</comment>
<proteinExistence type="predicted"/>
<gene>
    <name evidence="1" type="ORF">GGC33_02380</name>
</gene>
<dbReference type="AlphaFoldDB" id="A0A844GUN5"/>
<name>A0A844GUN5_9CHRO</name>
<protein>
    <submittedName>
        <fullName evidence="1">Uncharacterized protein</fullName>
    </submittedName>
</protein>
<dbReference type="EMBL" id="WMIA01000002">
    <property type="protein sequence ID" value="MTF37776.1"/>
    <property type="molecule type" value="Genomic_DNA"/>
</dbReference>
<evidence type="ECO:0000313" key="1">
    <source>
        <dbReference type="EMBL" id="MTF37776.1"/>
    </source>
</evidence>
<reference evidence="1 2" key="1">
    <citation type="submission" date="2019-11" db="EMBL/GenBank/DDBJ databases">
        <title>Isolation of a new High Light Tolerant Cyanobacteria.</title>
        <authorList>
            <person name="Dobson Z."/>
            <person name="Vaughn N."/>
            <person name="Vaughn M."/>
            <person name="Fromme P."/>
            <person name="Mazor Y."/>
        </authorList>
    </citation>
    <scope>NUCLEOTIDE SEQUENCE [LARGE SCALE GENOMIC DNA]</scope>
    <source>
        <strain evidence="1 2">0216</strain>
    </source>
</reference>